<evidence type="ECO:0000313" key="3">
    <source>
        <dbReference type="Proteomes" id="UP000176992"/>
    </source>
</evidence>
<protein>
    <submittedName>
        <fullName evidence="2">Uncharacterized protein</fullName>
    </submittedName>
</protein>
<gene>
    <name evidence="2" type="ORF">A2Z86_08360</name>
</gene>
<feature type="region of interest" description="Disordered" evidence="1">
    <location>
        <begin position="34"/>
        <end position="86"/>
    </location>
</feature>
<dbReference type="AlphaFoldDB" id="A0A1F5YI53"/>
<organism evidence="2 3">
    <name type="scientific">Candidatus Glassbacteria bacterium GWA2_58_10</name>
    <dbReference type="NCBI Taxonomy" id="1817865"/>
    <lineage>
        <taxon>Bacteria</taxon>
        <taxon>Candidatus Glassiibacteriota</taxon>
    </lineage>
</organism>
<feature type="compositionally biased region" description="Basic and acidic residues" evidence="1">
    <location>
        <begin position="51"/>
        <end position="75"/>
    </location>
</feature>
<evidence type="ECO:0000313" key="2">
    <source>
        <dbReference type="EMBL" id="OGF99888.1"/>
    </source>
</evidence>
<name>A0A1F5YI53_9BACT</name>
<proteinExistence type="predicted"/>
<comment type="caution">
    <text evidence="2">The sequence shown here is derived from an EMBL/GenBank/DDBJ whole genome shotgun (WGS) entry which is preliminary data.</text>
</comment>
<evidence type="ECO:0000256" key="1">
    <source>
        <dbReference type="SAM" id="MobiDB-lite"/>
    </source>
</evidence>
<sequence>MVVPISGNLNFLPVKRGTGSSVRDPEKLNFEDILLDKVEPTDQGADPGEEQGGKNAREKNAARRDTLELRDRTVENDSQGGEIVAAEKLPGRRIDLRA</sequence>
<dbReference type="EMBL" id="MFIV01000005">
    <property type="protein sequence ID" value="OGF99888.1"/>
    <property type="molecule type" value="Genomic_DNA"/>
</dbReference>
<accession>A0A1F5YI53</accession>
<reference evidence="2 3" key="1">
    <citation type="journal article" date="2016" name="Nat. Commun.">
        <title>Thousands of microbial genomes shed light on interconnected biogeochemical processes in an aquifer system.</title>
        <authorList>
            <person name="Anantharaman K."/>
            <person name="Brown C.T."/>
            <person name="Hug L.A."/>
            <person name="Sharon I."/>
            <person name="Castelle C.J."/>
            <person name="Probst A.J."/>
            <person name="Thomas B.C."/>
            <person name="Singh A."/>
            <person name="Wilkins M.J."/>
            <person name="Karaoz U."/>
            <person name="Brodie E.L."/>
            <person name="Williams K.H."/>
            <person name="Hubbard S.S."/>
            <person name="Banfield J.F."/>
        </authorList>
    </citation>
    <scope>NUCLEOTIDE SEQUENCE [LARGE SCALE GENOMIC DNA]</scope>
</reference>
<dbReference type="Proteomes" id="UP000176992">
    <property type="component" value="Unassembled WGS sequence"/>
</dbReference>